<feature type="domain" description="SAP" evidence="13">
    <location>
        <begin position="671"/>
        <end position="705"/>
    </location>
</feature>
<dbReference type="Pfam" id="PF02735">
    <property type="entry name" value="Ku"/>
    <property type="match status" value="2"/>
</dbReference>
<dbReference type="SMART" id="SM00559">
    <property type="entry name" value="Ku78"/>
    <property type="match status" value="1"/>
</dbReference>
<comment type="similarity">
    <text evidence="2">Belongs to the ku70 family.</text>
</comment>
<dbReference type="GO" id="GO:0042162">
    <property type="term" value="F:telomeric DNA binding"/>
    <property type="evidence" value="ECO:0007669"/>
    <property type="project" value="InterPro"/>
</dbReference>
<keyword evidence="6" id="KW-0347">Helicase</keyword>
<feature type="region of interest" description="Disordered" evidence="12">
    <location>
        <begin position="57"/>
        <end position="84"/>
    </location>
</feature>
<evidence type="ECO:0000256" key="9">
    <source>
        <dbReference type="ARBA" id="ARBA00023172"/>
    </source>
</evidence>
<evidence type="ECO:0000256" key="10">
    <source>
        <dbReference type="ARBA" id="ARBA00023204"/>
    </source>
</evidence>
<dbReference type="Pfam" id="PF03730">
    <property type="entry name" value="Ku_C"/>
    <property type="match status" value="1"/>
</dbReference>
<feature type="compositionally biased region" description="Gly residues" evidence="12">
    <location>
        <begin position="70"/>
        <end position="79"/>
    </location>
</feature>
<dbReference type="Pfam" id="PF02037">
    <property type="entry name" value="SAP"/>
    <property type="match status" value="1"/>
</dbReference>
<dbReference type="Gene3D" id="3.40.50.410">
    <property type="entry name" value="von Willebrand factor, type A domain"/>
    <property type="match status" value="1"/>
</dbReference>
<dbReference type="InterPro" id="IPR047087">
    <property type="entry name" value="KU70_core_dom"/>
</dbReference>
<dbReference type="AlphaFoldDB" id="A0A7J6S5J9"/>
<dbReference type="InterPro" id="IPR005161">
    <property type="entry name" value="Ku_N"/>
</dbReference>
<dbReference type="Gene3D" id="1.10.1600.10">
    <property type="match status" value="1"/>
</dbReference>
<evidence type="ECO:0000313" key="14">
    <source>
        <dbReference type="EMBL" id="KAF4727832.1"/>
    </source>
</evidence>
<dbReference type="PANTHER" id="PTHR12604:SF2">
    <property type="entry name" value="X-RAY REPAIR CROSS-COMPLEMENTING PROTEIN 6"/>
    <property type="match status" value="1"/>
</dbReference>
<dbReference type="GO" id="GO:0006310">
    <property type="term" value="P:DNA recombination"/>
    <property type="evidence" value="ECO:0007669"/>
    <property type="project" value="UniProtKB-KW"/>
</dbReference>
<evidence type="ECO:0000256" key="7">
    <source>
        <dbReference type="ARBA" id="ARBA00022840"/>
    </source>
</evidence>
<keyword evidence="9" id="KW-0233">DNA recombination</keyword>
<dbReference type="InterPro" id="IPR016194">
    <property type="entry name" value="SPOC-like_C_dom_sf"/>
</dbReference>
<dbReference type="SUPFAM" id="SSF53300">
    <property type="entry name" value="vWA-like"/>
    <property type="match status" value="1"/>
</dbReference>
<gene>
    <name evidence="14" type="primary">XRCC6_6</name>
    <name evidence="14" type="ORF">FOZ62_025636</name>
</gene>
<dbReference type="GO" id="GO:0005524">
    <property type="term" value="F:ATP binding"/>
    <property type="evidence" value="ECO:0007669"/>
    <property type="project" value="UniProtKB-KW"/>
</dbReference>
<dbReference type="GO" id="GO:0003690">
    <property type="term" value="F:double-stranded DNA binding"/>
    <property type="evidence" value="ECO:0007669"/>
    <property type="project" value="TreeGrafter"/>
</dbReference>
<evidence type="ECO:0000256" key="8">
    <source>
        <dbReference type="ARBA" id="ARBA00023125"/>
    </source>
</evidence>
<evidence type="ECO:0000256" key="11">
    <source>
        <dbReference type="ARBA" id="ARBA00023242"/>
    </source>
</evidence>
<dbReference type="InterPro" id="IPR036465">
    <property type="entry name" value="vWFA_dom_sf"/>
</dbReference>
<reference evidence="14 15" key="1">
    <citation type="submission" date="2020-04" db="EMBL/GenBank/DDBJ databases">
        <title>Perkinsus olseni comparative genomics.</title>
        <authorList>
            <person name="Bogema D.R."/>
        </authorList>
    </citation>
    <scope>NUCLEOTIDE SEQUENCE [LARGE SCALE GENOMIC DNA]</scope>
    <source>
        <strain evidence="14">ATCC PRA-205</strain>
    </source>
</reference>
<evidence type="ECO:0000256" key="1">
    <source>
        <dbReference type="ARBA" id="ARBA00004123"/>
    </source>
</evidence>
<dbReference type="CDD" id="cd00788">
    <property type="entry name" value="KU70"/>
    <property type="match status" value="1"/>
</dbReference>
<dbReference type="PIRSF" id="PIRSF003033">
    <property type="entry name" value="Ku70"/>
    <property type="match status" value="1"/>
</dbReference>
<dbReference type="Pfam" id="PF03731">
    <property type="entry name" value="Ku_N"/>
    <property type="match status" value="1"/>
</dbReference>
<evidence type="ECO:0000256" key="12">
    <source>
        <dbReference type="SAM" id="MobiDB-lite"/>
    </source>
</evidence>
<evidence type="ECO:0000256" key="6">
    <source>
        <dbReference type="ARBA" id="ARBA00022806"/>
    </source>
</evidence>
<evidence type="ECO:0000313" key="15">
    <source>
        <dbReference type="Proteomes" id="UP000574390"/>
    </source>
</evidence>
<evidence type="ECO:0000256" key="2">
    <source>
        <dbReference type="ARBA" id="ARBA00005240"/>
    </source>
</evidence>
<dbReference type="Gene3D" id="4.10.970.10">
    <property type="entry name" value="Ku70, bridge and pillars"/>
    <property type="match status" value="1"/>
</dbReference>
<protein>
    <submittedName>
        <fullName evidence="14">X-ray repair cross-complementing protein 6</fullName>
    </submittedName>
</protein>
<keyword evidence="7" id="KW-0067">ATP-binding</keyword>
<keyword evidence="5" id="KW-0378">Hydrolase</keyword>
<dbReference type="SMART" id="SM00513">
    <property type="entry name" value="SAP"/>
    <property type="match status" value="1"/>
</dbReference>
<evidence type="ECO:0000259" key="13">
    <source>
        <dbReference type="PROSITE" id="PS50800"/>
    </source>
</evidence>
<feature type="region of interest" description="Disordered" evidence="12">
    <location>
        <begin position="392"/>
        <end position="418"/>
    </location>
</feature>
<dbReference type="GO" id="GO:0000723">
    <property type="term" value="P:telomere maintenance"/>
    <property type="evidence" value="ECO:0007669"/>
    <property type="project" value="InterPro"/>
</dbReference>
<dbReference type="EMBL" id="JABANM010017397">
    <property type="protein sequence ID" value="KAF4727832.1"/>
    <property type="molecule type" value="Genomic_DNA"/>
</dbReference>
<comment type="subcellular location">
    <subcellularLocation>
        <location evidence="1">Nucleus</location>
    </subcellularLocation>
</comment>
<comment type="caution">
    <text evidence="14">The sequence shown here is derived from an EMBL/GenBank/DDBJ whole genome shotgun (WGS) entry which is preliminary data.</text>
</comment>
<organism evidence="14 15">
    <name type="scientific">Perkinsus olseni</name>
    <name type="common">Perkinsus atlanticus</name>
    <dbReference type="NCBI Taxonomy" id="32597"/>
    <lineage>
        <taxon>Eukaryota</taxon>
        <taxon>Sar</taxon>
        <taxon>Alveolata</taxon>
        <taxon>Perkinsozoa</taxon>
        <taxon>Perkinsea</taxon>
        <taxon>Perkinsida</taxon>
        <taxon>Perkinsidae</taxon>
        <taxon>Perkinsus</taxon>
    </lineage>
</organism>
<name>A0A7J6S5J9_PEROL</name>
<proteinExistence type="inferred from homology"/>
<dbReference type="SUPFAM" id="SSF100939">
    <property type="entry name" value="SPOC domain-like"/>
    <property type="match status" value="1"/>
</dbReference>
<dbReference type="GO" id="GO:0043564">
    <property type="term" value="C:Ku70:Ku80 complex"/>
    <property type="evidence" value="ECO:0007669"/>
    <property type="project" value="InterPro"/>
</dbReference>
<dbReference type="GO" id="GO:0003684">
    <property type="term" value="F:damaged DNA binding"/>
    <property type="evidence" value="ECO:0007669"/>
    <property type="project" value="InterPro"/>
</dbReference>
<accession>A0A7J6S5J9</accession>
<sequence>MDVSTAADTADLAFNAEAALKGDAFDHFDEAEGEVEKKSRDAVIFLLDVSNVDALFTPETPPAGTDGHQGLDGGGGEGSGRATRRPCINNILNTVANLMRSKIIGRPEDMTGLILYNTTGADSNPMELAGVTVVQDLQQPTASRIRDILDMSSTLDRAEFDRRWWKGPPTISCAFALHNALWVASNIFQSNAAKKNIGRRVYIITNDDNPTGSSQERKAAEMKALDVGENDTDIDLAVLGISCSEEAQQFDVMKFWANVIPLAEEIEASHDPKKFLENTRGIMEDLATVIRRKEYKVRSLNRCNLTFAGAPDYVAAVQVYCHVKEAIKPHPVYLHPDNQKLLRSETRYINMDTGAILDRDTEVRSYVDFGGEHVPITYGDIAKMKTFDADENDRGRENTQVPAAGNGEAGVEGEGEDGEVEETISGSLEIIGFKNRRKVPQDFSPPCVPVVTNVFYSQLKFQYRIGHGYFIYPHEGRITGSKRLVEALCCRLAKLGKIALVRFVARANAQPIFAALSPQMPDEASQTSGGLVLIPLPFADDIRSLDLPGTCVDEVISQDEQRPQVEAAKSIIRGFRISHWSPYSIDNPTLKLFYAGLEGLALNEDLPSDAVEDLLLPNERKGELAKDHVQAWKQSLGVDDLSSPPAKRSRTAEPFTMGLDVVRAKVRDGTLARLTVSQLKDILRAQRQSTNGKKQELIDRICSIV</sequence>
<dbReference type="InterPro" id="IPR003034">
    <property type="entry name" value="SAP_dom"/>
</dbReference>
<keyword evidence="11" id="KW-0539">Nucleus</keyword>
<dbReference type="InterPro" id="IPR006165">
    <property type="entry name" value="Ku70"/>
</dbReference>
<dbReference type="GO" id="GO:0003678">
    <property type="term" value="F:DNA helicase activity"/>
    <property type="evidence" value="ECO:0007669"/>
    <property type="project" value="InterPro"/>
</dbReference>
<dbReference type="InterPro" id="IPR036361">
    <property type="entry name" value="SAP_dom_sf"/>
</dbReference>
<dbReference type="Proteomes" id="UP000574390">
    <property type="component" value="Unassembled WGS sequence"/>
</dbReference>
<dbReference type="InterPro" id="IPR006164">
    <property type="entry name" value="DNA_bd_Ku70/Ku80"/>
</dbReference>
<dbReference type="SUPFAM" id="SSF68906">
    <property type="entry name" value="SAP domain"/>
    <property type="match status" value="1"/>
</dbReference>
<dbReference type="GO" id="GO:0006303">
    <property type="term" value="P:double-strand break repair via nonhomologous end joining"/>
    <property type="evidence" value="ECO:0007669"/>
    <property type="project" value="InterPro"/>
</dbReference>
<keyword evidence="8" id="KW-0238">DNA-binding</keyword>
<dbReference type="InterPro" id="IPR005160">
    <property type="entry name" value="Ku_C"/>
</dbReference>
<evidence type="ECO:0000256" key="5">
    <source>
        <dbReference type="ARBA" id="ARBA00022801"/>
    </source>
</evidence>
<dbReference type="PANTHER" id="PTHR12604">
    <property type="entry name" value="KU AUTOANTIGEN DNA HELICASE"/>
    <property type="match status" value="1"/>
</dbReference>
<keyword evidence="10" id="KW-0234">DNA repair</keyword>
<dbReference type="InterPro" id="IPR027388">
    <property type="entry name" value="Ku70_bridge/pillars_dom_sf"/>
</dbReference>
<dbReference type="GO" id="GO:0016787">
    <property type="term" value="F:hydrolase activity"/>
    <property type="evidence" value="ECO:0007669"/>
    <property type="project" value="UniProtKB-KW"/>
</dbReference>
<keyword evidence="3" id="KW-0547">Nucleotide-binding</keyword>
<keyword evidence="4" id="KW-0227">DNA damage</keyword>
<dbReference type="Gene3D" id="2.40.290.10">
    <property type="match status" value="1"/>
</dbReference>
<evidence type="ECO:0000256" key="3">
    <source>
        <dbReference type="ARBA" id="ARBA00022741"/>
    </source>
</evidence>
<evidence type="ECO:0000256" key="4">
    <source>
        <dbReference type="ARBA" id="ARBA00022763"/>
    </source>
</evidence>
<dbReference type="Gene3D" id="1.10.720.30">
    <property type="entry name" value="SAP domain"/>
    <property type="match status" value="1"/>
</dbReference>
<dbReference type="PROSITE" id="PS50800">
    <property type="entry name" value="SAP"/>
    <property type="match status" value="1"/>
</dbReference>